<accession>A0AAU9SK67</accession>
<dbReference type="FunFam" id="3.10.590.10:FF:000001">
    <property type="entry name" value="YTH domain family 1, isoform CRA_a"/>
    <property type="match status" value="1"/>
</dbReference>
<reference evidence="7 8" key="1">
    <citation type="submission" date="2022-03" db="EMBL/GenBank/DDBJ databases">
        <authorList>
            <person name="Nunn A."/>
            <person name="Chopra R."/>
            <person name="Nunn A."/>
            <person name="Contreras Garrido A."/>
        </authorList>
    </citation>
    <scope>NUCLEOTIDE SEQUENCE [LARGE SCALE GENOMIC DNA]</scope>
</reference>
<proteinExistence type="inferred from homology"/>
<keyword evidence="3 4" id="KW-0694">RNA-binding</keyword>
<name>A0AAU9SK67_THLAR</name>
<dbReference type="Gene3D" id="3.10.590.10">
    <property type="entry name" value="ph1033 like domains"/>
    <property type="match status" value="1"/>
</dbReference>
<comment type="function">
    <text evidence="4">Specifically recognizes and binds N6-methyladenosine (m6A)-containing RNAs, and regulates mRNA stability. M6A is a modification present at internal sites of mRNAs and some non-coding RNAs and plays a role in mRNA stability and processing.</text>
</comment>
<feature type="domain" description="YTH" evidence="6">
    <location>
        <begin position="303"/>
        <end position="444"/>
    </location>
</feature>
<evidence type="ECO:0000313" key="8">
    <source>
        <dbReference type="Proteomes" id="UP000836841"/>
    </source>
</evidence>
<evidence type="ECO:0000256" key="2">
    <source>
        <dbReference type="ARBA" id="ARBA00022490"/>
    </source>
</evidence>
<evidence type="ECO:0000256" key="3">
    <source>
        <dbReference type="ARBA" id="ARBA00022884"/>
    </source>
</evidence>
<organism evidence="7 8">
    <name type="scientific">Thlaspi arvense</name>
    <name type="common">Field penny-cress</name>
    <dbReference type="NCBI Taxonomy" id="13288"/>
    <lineage>
        <taxon>Eukaryota</taxon>
        <taxon>Viridiplantae</taxon>
        <taxon>Streptophyta</taxon>
        <taxon>Embryophyta</taxon>
        <taxon>Tracheophyta</taxon>
        <taxon>Spermatophyta</taxon>
        <taxon>Magnoliopsida</taxon>
        <taxon>eudicotyledons</taxon>
        <taxon>Gunneridae</taxon>
        <taxon>Pentapetalae</taxon>
        <taxon>rosids</taxon>
        <taxon>malvids</taxon>
        <taxon>Brassicales</taxon>
        <taxon>Brassicaceae</taxon>
        <taxon>Thlaspideae</taxon>
        <taxon>Thlaspi</taxon>
    </lineage>
</organism>
<evidence type="ECO:0000259" key="6">
    <source>
        <dbReference type="Pfam" id="PF04146"/>
    </source>
</evidence>
<evidence type="ECO:0000256" key="5">
    <source>
        <dbReference type="SAM" id="MobiDB-lite"/>
    </source>
</evidence>
<dbReference type="GO" id="GO:0003729">
    <property type="term" value="F:mRNA binding"/>
    <property type="evidence" value="ECO:0007669"/>
    <property type="project" value="UniProtKB-UniRule"/>
</dbReference>
<sequence length="509" mass="57671">MFQPFEDMVKNLKVDPLAKVTASTTSMKNKSEPYYETLETYQGLPCPYGGYYGFYYPGLDGSVGEAKDTNGYYGYGTEVQYPVMQGENGSLIYLMPGFHQSYDASPTYMPISPVGVSSHALHSPMYAAQGYYQNQYGYGDVSSPTYLWDPTGDKYAYGVASNSQPLKQNISSSSHNHSNYYSKSKTSFTGHGMGERPRTPRKNNYAPLALNNNQERGGIAYHMDPLRKKSGALNRDETEKSKARNKENGNSMTANVQDHVTDGECESCSLDVEENGRSNGVGSVIRRDQYNLSSFQTKYEEAVFFVIKSYSEDDIHKSIKYNVWSSTLNGNKKLDSAYQESQKKMAENGGNCPVFLFFSVNASGQFCGVAEMTGRVDYEKSMEFWQQDKWTGYFPVKWHIIKDVPNPQLRHIILENNENKPVTNSRDTQEVRLPQGNEVLNIFKNYAAKTSILDDFDFYENREKVMVQKKLRFSHVLKKKEEDLVADFQTMEISNTVKEEKPDLTGTLD</sequence>
<dbReference type="PANTHER" id="PTHR12357:SF127">
    <property type="entry name" value="YTH DOMAIN-CONTAINING FAMILY PROTEIN"/>
    <property type="match status" value="1"/>
</dbReference>
<gene>
    <name evidence="7" type="ORF">TAV2_LOCUS16861</name>
</gene>
<dbReference type="GO" id="GO:0005737">
    <property type="term" value="C:cytoplasm"/>
    <property type="evidence" value="ECO:0007669"/>
    <property type="project" value="UniProtKB-SubCell"/>
</dbReference>
<comment type="similarity">
    <text evidence="4">Belongs to the YTHDF family.</text>
</comment>
<protein>
    <recommendedName>
        <fullName evidence="4">YTH domain-containing family protein</fullName>
    </recommendedName>
</protein>
<dbReference type="GO" id="GO:1990247">
    <property type="term" value="F:N6-methyladenosine-containing RNA reader activity"/>
    <property type="evidence" value="ECO:0007669"/>
    <property type="project" value="UniProtKB-UniRule"/>
</dbReference>
<dbReference type="Pfam" id="PF04146">
    <property type="entry name" value="YTH"/>
    <property type="match status" value="1"/>
</dbReference>
<dbReference type="AlphaFoldDB" id="A0AAU9SK67"/>
<evidence type="ECO:0000313" key="7">
    <source>
        <dbReference type="EMBL" id="CAH2067882.1"/>
    </source>
</evidence>
<keyword evidence="2" id="KW-0963">Cytoplasm</keyword>
<feature type="region of interest" description="Disordered" evidence="5">
    <location>
        <begin position="169"/>
        <end position="206"/>
    </location>
</feature>
<dbReference type="PANTHER" id="PTHR12357">
    <property type="entry name" value="YTH YT521-B HOMOLOGY DOMAIN-CONTAINING"/>
    <property type="match status" value="1"/>
</dbReference>
<dbReference type="GO" id="GO:0061157">
    <property type="term" value="P:mRNA destabilization"/>
    <property type="evidence" value="ECO:0007669"/>
    <property type="project" value="TreeGrafter"/>
</dbReference>
<feature type="compositionally biased region" description="Basic and acidic residues" evidence="5">
    <location>
        <begin position="234"/>
        <end position="247"/>
    </location>
</feature>
<dbReference type="EMBL" id="OU466861">
    <property type="protein sequence ID" value="CAH2067882.1"/>
    <property type="molecule type" value="Genomic_DNA"/>
</dbReference>
<dbReference type="InterPro" id="IPR007275">
    <property type="entry name" value="YTH_domain"/>
</dbReference>
<feature type="region of interest" description="Disordered" evidence="5">
    <location>
        <begin position="226"/>
        <end position="254"/>
    </location>
</feature>
<comment type="subcellular location">
    <subcellularLocation>
        <location evidence="1">Cytoplasm</location>
    </subcellularLocation>
</comment>
<evidence type="ECO:0000256" key="1">
    <source>
        <dbReference type="ARBA" id="ARBA00004496"/>
    </source>
</evidence>
<keyword evidence="8" id="KW-1185">Reference proteome</keyword>
<dbReference type="CDD" id="cd21134">
    <property type="entry name" value="YTH"/>
    <property type="match status" value="1"/>
</dbReference>
<evidence type="ECO:0000256" key="4">
    <source>
        <dbReference type="RuleBase" id="RU369095"/>
    </source>
</evidence>
<dbReference type="InterPro" id="IPR045168">
    <property type="entry name" value="YTH_prot"/>
</dbReference>
<dbReference type="Proteomes" id="UP000836841">
    <property type="component" value="Chromosome 5"/>
</dbReference>
<feature type="compositionally biased region" description="Low complexity" evidence="5">
    <location>
        <begin position="171"/>
        <end position="185"/>
    </location>
</feature>